<reference evidence="1 2" key="1">
    <citation type="submission" date="2008-03" db="EMBL/GenBank/DDBJ databases">
        <title>The Genome Sequence of Verticillium dahliae VdLs.17.</title>
        <authorList>
            <consortium name="The Broad Institute Genome Sequencing Platform"/>
            <person name="Ma L.-J.J."/>
            <person name="Klosterman S.J."/>
            <person name="Subbarao K."/>
            <person name="Dobinson K."/>
            <person name="Veronese P."/>
            <person name="Kang S."/>
            <person name="Gold S.E."/>
            <person name="Young S."/>
            <person name="Jaffe D."/>
            <person name="Gnerre S."/>
            <person name="Berlin A."/>
            <person name="Heiman D."/>
            <person name="Hepburn T."/>
            <person name="Sykes S."/>
            <person name="Alvarado L."/>
            <person name="Kodira C.D."/>
            <person name="Lander E."/>
            <person name="Galagan J."/>
            <person name="Nusbaum C."/>
            <person name="Birren B."/>
        </authorList>
    </citation>
    <scope>NUCLEOTIDE SEQUENCE [LARGE SCALE GENOMIC DNA]</scope>
    <source>
        <strain evidence="2">VdLs.17 / ATCC MYA-4575 / FGSC 10137</strain>
    </source>
</reference>
<dbReference type="RefSeq" id="XP_009649304.1">
    <property type="nucleotide sequence ID" value="XM_009651009.1"/>
</dbReference>
<keyword evidence="2" id="KW-1185">Reference proteome</keyword>
<evidence type="ECO:0000313" key="2">
    <source>
        <dbReference type="Proteomes" id="UP000001611"/>
    </source>
</evidence>
<accession>G2XEW0</accession>
<dbReference type="InParanoid" id="G2XEW0"/>
<gene>
    <name evidence="1" type="ORF">VDAG_08692</name>
</gene>
<dbReference type="AlphaFoldDB" id="G2XEW0"/>
<dbReference type="Proteomes" id="UP000001611">
    <property type="component" value="Chromosome 1"/>
</dbReference>
<dbReference type="KEGG" id="vda:VDAG_08692"/>
<protein>
    <submittedName>
        <fullName evidence="1">Uncharacterized protein</fullName>
    </submittedName>
</protein>
<dbReference type="EMBL" id="DS572716">
    <property type="protein sequence ID" value="EGY18358.1"/>
    <property type="molecule type" value="Genomic_DNA"/>
</dbReference>
<dbReference type="HOGENOM" id="CLU_2199017_0_0_1"/>
<dbReference type="eggNOG" id="ENOG502TE1Q">
    <property type="taxonomic scope" value="Eukaryota"/>
</dbReference>
<proteinExistence type="predicted"/>
<name>G2XEW0_VERDV</name>
<dbReference type="PROSITE" id="PS51257">
    <property type="entry name" value="PROKAR_LIPOPROTEIN"/>
    <property type="match status" value="1"/>
</dbReference>
<dbReference type="GeneID" id="20710155"/>
<evidence type="ECO:0000313" key="1">
    <source>
        <dbReference type="EMBL" id="EGY18358.1"/>
    </source>
</evidence>
<sequence>MHLPRRLPHESHQNSIIFASCVFNSDLILIHRPFTYHWNRVKHDPVVDAQGPFSDERTSQEIKIHDFWMHDIFGIGSADPSPDYFMSSDVPPDLHNFLVQAWPSFLPP</sequence>
<organism evidence="1 2">
    <name type="scientific">Verticillium dahliae (strain VdLs.17 / ATCC MYA-4575 / FGSC 10137)</name>
    <name type="common">Verticillium wilt</name>
    <dbReference type="NCBI Taxonomy" id="498257"/>
    <lineage>
        <taxon>Eukaryota</taxon>
        <taxon>Fungi</taxon>
        <taxon>Dikarya</taxon>
        <taxon>Ascomycota</taxon>
        <taxon>Pezizomycotina</taxon>
        <taxon>Sordariomycetes</taxon>
        <taxon>Hypocreomycetidae</taxon>
        <taxon>Glomerellales</taxon>
        <taxon>Plectosphaerellaceae</taxon>
        <taxon>Verticillium</taxon>
    </lineage>
</organism>